<dbReference type="InterPro" id="IPR037294">
    <property type="entry name" value="ABC_BtuC-like"/>
</dbReference>
<feature type="transmembrane region" description="Helical" evidence="8">
    <location>
        <begin position="278"/>
        <end position="299"/>
    </location>
</feature>
<evidence type="ECO:0000256" key="8">
    <source>
        <dbReference type="SAM" id="Phobius"/>
    </source>
</evidence>
<dbReference type="EMBL" id="BAABZQ010000001">
    <property type="protein sequence ID" value="GAA6501671.1"/>
    <property type="molecule type" value="Genomic_DNA"/>
</dbReference>
<keyword evidence="4" id="KW-1003">Cell membrane</keyword>
<keyword evidence="5 8" id="KW-0812">Transmembrane</keyword>
<comment type="subcellular location">
    <subcellularLocation>
        <location evidence="1">Cell membrane</location>
        <topology evidence="1">Multi-pass membrane protein</topology>
    </subcellularLocation>
</comment>
<keyword evidence="7 8" id="KW-0472">Membrane</keyword>
<name>A0ABQ0BYR7_9FIRM</name>
<dbReference type="SUPFAM" id="SSF81345">
    <property type="entry name" value="ABC transporter involved in vitamin B12 uptake, BtuC"/>
    <property type="match status" value="1"/>
</dbReference>
<keyword evidence="3" id="KW-0813">Transport</keyword>
<proteinExistence type="inferred from homology"/>
<feature type="transmembrane region" description="Helical" evidence="8">
    <location>
        <begin position="240"/>
        <end position="266"/>
    </location>
</feature>
<dbReference type="PANTHER" id="PTHR30472">
    <property type="entry name" value="FERRIC ENTEROBACTIN TRANSPORT SYSTEM PERMEASE PROTEIN"/>
    <property type="match status" value="1"/>
</dbReference>
<dbReference type="InterPro" id="IPR000522">
    <property type="entry name" value="ABC_transptr_permease_BtuC"/>
</dbReference>
<dbReference type="CDD" id="cd06550">
    <property type="entry name" value="TM_ABC_iron-siderophores_like"/>
    <property type="match status" value="1"/>
</dbReference>
<feature type="transmembrane region" description="Helical" evidence="8">
    <location>
        <begin position="119"/>
        <end position="140"/>
    </location>
</feature>
<keyword evidence="6 8" id="KW-1133">Transmembrane helix</keyword>
<evidence type="ECO:0000313" key="9">
    <source>
        <dbReference type="EMBL" id="GAA6501671.1"/>
    </source>
</evidence>
<accession>A0ABQ0BYR7</accession>
<evidence type="ECO:0000256" key="6">
    <source>
        <dbReference type="ARBA" id="ARBA00022989"/>
    </source>
</evidence>
<evidence type="ECO:0000256" key="5">
    <source>
        <dbReference type="ARBA" id="ARBA00022692"/>
    </source>
</evidence>
<evidence type="ECO:0000256" key="4">
    <source>
        <dbReference type="ARBA" id="ARBA00022475"/>
    </source>
</evidence>
<evidence type="ECO:0000256" key="7">
    <source>
        <dbReference type="ARBA" id="ARBA00023136"/>
    </source>
</evidence>
<feature type="transmembrane region" description="Helical" evidence="8">
    <location>
        <begin position="311"/>
        <end position="328"/>
    </location>
</feature>
<dbReference type="PANTHER" id="PTHR30472:SF1">
    <property type="entry name" value="FE(3+) DICITRATE TRANSPORT SYSTEM PERMEASE PROTEIN FECC-RELATED"/>
    <property type="match status" value="1"/>
</dbReference>
<comment type="caution">
    <text evidence="9">The sequence shown here is derived from an EMBL/GenBank/DDBJ whole genome shotgun (WGS) entry which is preliminary data.</text>
</comment>
<reference evidence="9 10" key="1">
    <citation type="submission" date="2024-04" db="EMBL/GenBank/DDBJ databases">
        <title>Defined microbial consortia suppress multidrug-resistant proinflammatory Enterobacteriaceae via ecological control.</title>
        <authorList>
            <person name="Furuichi M."/>
            <person name="Kawaguchi T."/>
            <person name="Pust M."/>
            <person name="Yasuma K."/>
            <person name="Plichta D."/>
            <person name="Hasegawa N."/>
            <person name="Ohya T."/>
            <person name="Bhattarai S."/>
            <person name="Sasajima S."/>
            <person name="Aoto Y."/>
            <person name="Tuganbaev T."/>
            <person name="Yaginuma M."/>
            <person name="Ueda M."/>
            <person name="Okahashi N."/>
            <person name="Amafuji K."/>
            <person name="Kiridooshi Y."/>
            <person name="Sugita K."/>
            <person name="Strazar M."/>
            <person name="Skelly A."/>
            <person name="Suda W."/>
            <person name="Hattori M."/>
            <person name="Nakamoto N."/>
            <person name="Caballero S."/>
            <person name="Norman J."/>
            <person name="Olle B."/>
            <person name="Tanoue T."/>
            <person name="Arita M."/>
            <person name="Bucci V."/>
            <person name="Atarashi K."/>
            <person name="Xavier R."/>
            <person name="Honda K."/>
        </authorList>
    </citation>
    <scope>NUCLEOTIDE SEQUENCE [LARGE SCALE GENOMIC DNA]</scope>
    <source>
        <strain evidence="10">k34-0107-D12</strain>
    </source>
</reference>
<gene>
    <name evidence="9" type="ORF">K340107D12_44870</name>
</gene>
<organism evidence="9 10">
    <name type="scientific">Blautia parvula</name>
    <dbReference type="NCBI Taxonomy" id="2877527"/>
    <lineage>
        <taxon>Bacteria</taxon>
        <taxon>Bacillati</taxon>
        <taxon>Bacillota</taxon>
        <taxon>Clostridia</taxon>
        <taxon>Lachnospirales</taxon>
        <taxon>Lachnospiraceae</taxon>
        <taxon>Blautia</taxon>
    </lineage>
</organism>
<feature type="transmembrane region" description="Helical" evidence="8">
    <location>
        <begin position="62"/>
        <end position="82"/>
    </location>
</feature>
<feature type="transmembrane region" description="Helical" evidence="8">
    <location>
        <begin position="198"/>
        <end position="219"/>
    </location>
</feature>
<dbReference type="Pfam" id="PF01032">
    <property type="entry name" value="FecCD"/>
    <property type="match status" value="1"/>
</dbReference>
<evidence type="ECO:0000256" key="1">
    <source>
        <dbReference type="ARBA" id="ARBA00004651"/>
    </source>
</evidence>
<feature type="transmembrane region" description="Helical" evidence="8">
    <location>
        <begin position="152"/>
        <end position="178"/>
    </location>
</feature>
<dbReference type="RefSeq" id="WP_033142453.1">
    <property type="nucleotide sequence ID" value="NZ_BAABZQ010000001.1"/>
</dbReference>
<sequence>MGRDAKRKTVCFLTAGAAAVLLAAVLSILYGSTGIPPGKILDAVLRPDLTDRQHLVIRELRIPRTAGCILVGAAFSAAGAMMQGVTRNPLADSGLLGINAGASFALALCLAFLPGLGFSGVVFFSFLGAAGAMFTVYGLMSLNRRGLDPVRLVLAGSAVSIFLSSLSQAVAILCKIGYNLTFWTAGGVAGIRGKQLIFAGPVILLGLAAAAALSGRVALLSLGEEAARGLGLSVERSRTVCLFVVLLLAGGSVALAGPVAFVGLMVPHVVRYFTGADYRSVIPCSMVAGAFFMLAADILSRMINAPGEVPIGLVFAVVGVPFFIWTARKEERTFE</sequence>
<protein>
    <submittedName>
        <fullName evidence="9">Iron ABC transporter permease</fullName>
    </submittedName>
</protein>
<dbReference type="Proteomes" id="UP001600941">
    <property type="component" value="Unassembled WGS sequence"/>
</dbReference>
<dbReference type="Gene3D" id="1.10.3470.10">
    <property type="entry name" value="ABC transporter involved in vitamin B12 uptake, BtuC"/>
    <property type="match status" value="1"/>
</dbReference>
<keyword evidence="10" id="KW-1185">Reference proteome</keyword>
<evidence type="ECO:0000256" key="2">
    <source>
        <dbReference type="ARBA" id="ARBA00007935"/>
    </source>
</evidence>
<evidence type="ECO:0000256" key="3">
    <source>
        <dbReference type="ARBA" id="ARBA00022448"/>
    </source>
</evidence>
<feature type="transmembrane region" description="Helical" evidence="8">
    <location>
        <begin position="94"/>
        <end position="113"/>
    </location>
</feature>
<evidence type="ECO:0000313" key="10">
    <source>
        <dbReference type="Proteomes" id="UP001600941"/>
    </source>
</evidence>
<comment type="similarity">
    <text evidence="2">Belongs to the binding-protein-dependent transport system permease family. FecCD subfamily.</text>
</comment>